<dbReference type="GO" id="GO:0008270">
    <property type="term" value="F:zinc ion binding"/>
    <property type="evidence" value="ECO:0007669"/>
    <property type="project" value="UniProtKB-KW"/>
</dbReference>
<dbReference type="PROSITE" id="PS01360">
    <property type="entry name" value="ZF_MYND_1"/>
    <property type="match status" value="1"/>
</dbReference>
<dbReference type="PROSITE" id="PS50865">
    <property type="entry name" value="ZF_MYND_2"/>
    <property type="match status" value="1"/>
</dbReference>
<evidence type="ECO:0000256" key="1">
    <source>
        <dbReference type="ARBA" id="ARBA00022723"/>
    </source>
</evidence>
<accession>A0A7S4RTV6</accession>
<feature type="domain" description="MYND-type" evidence="5">
    <location>
        <begin position="342"/>
        <end position="384"/>
    </location>
</feature>
<keyword evidence="1" id="KW-0479">Metal-binding</keyword>
<evidence type="ECO:0000256" key="2">
    <source>
        <dbReference type="ARBA" id="ARBA00022771"/>
    </source>
</evidence>
<evidence type="ECO:0000256" key="4">
    <source>
        <dbReference type="PROSITE-ProRule" id="PRU00134"/>
    </source>
</evidence>
<evidence type="ECO:0000313" key="6">
    <source>
        <dbReference type="EMBL" id="CAE4624883.1"/>
    </source>
</evidence>
<reference evidence="6" key="1">
    <citation type="submission" date="2021-01" db="EMBL/GenBank/DDBJ databases">
        <authorList>
            <person name="Corre E."/>
            <person name="Pelletier E."/>
            <person name="Niang G."/>
            <person name="Scheremetjew M."/>
            <person name="Finn R."/>
            <person name="Kale V."/>
            <person name="Holt S."/>
            <person name="Cochrane G."/>
            <person name="Meng A."/>
            <person name="Brown T."/>
            <person name="Cohen L."/>
        </authorList>
    </citation>
    <scope>NUCLEOTIDE SEQUENCE</scope>
    <source>
        <strain evidence="6">GSO104</strain>
    </source>
</reference>
<evidence type="ECO:0000256" key="3">
    <source>
        <dbReference type="ARBA" id="ARBA00022833"/>
    </source>
</evidence>
<dbReference type="Gene3D" id="1.25.40.10">
    <property type="entry name" value="Tetratricopeptide repeat domain"/>
    <property type="match status" value="1"/>
</dbReference>
<keyword evidence="2 4" id="KW-0863">Zinc-finger</keyword>
<evidence type="ECO:0000259" key="5">
    <source>
        <dbReference type="PROSITE" id="PS50865"/>
    </source>
</evidence>
<dbReference type="InterPro" id="IPR002893">
    <property type="entry name" value="Znf_MYND"/>
</dbReference>
<gene>
    <name evidence="6" type="ORF">DBRI00130_LOCUS24179</name>
</gene>
<dbReference type="EMBL" id="HBNS01030829">
    <property type="protein sequence ID" value="CAE4624883.1"/>
    <property type="molecule type" value="Transcribed_RNA"/>
</dbReference>
<proteinExistence type="predicted"/>
<dbReference type="Pfam" id="PF01753">
    <property type="entry name" value="zf-MYND"/>
    <property type="match status" value="1"/>
</dbReference>
<dbReference type="AlphaFoldDB" id="A0A7S4RTV6"/>
<keyword evidence="3" id="KW-0862">Zinc</keyword>
<sequence length="545" mass="62095">MTKLSHPKSGYNQLWRGMAYDSVETLRPIFENPRGHTGKGYRSADKARRGCAKCGRQKHRNNFSKNQWRKDPGHSKCSDCIEQGKSNIHTTHDCEEPISMPYEPRSSLTILFLGVSSLYLDSCGDTLKNESTLITEQDLLQDPTKAKIVNVSQKFRGVITTDDWFDVDHEYQPIANSIFRTLKDMYNAGGSVVIAITVGIFSVPQQISTMFEFDSSWALSAYTRRSITTTSVGRQILGDTFPEQHVYTKANFVRAPEEDCLFMKYNNPEIYEFDFDYVEPPRHSGDSPVVMHRGPNGGSLSYFGFVNPSDVSYGDIILKLANPCKVEKNGIDDQEVITNYDCIQCDADGCTRYGATINCSTCKMVFYCSQTCQRQHQHAHMLDCRITVSIFDRFPFEPEPPCEEILRLRGLAAQLAGRQDFAGKLLIAEYWQYEENWEAAFETYRSIYDEMIYRSPPEQRQHLMGMCRCLYNMGRYDLAIDAGGSAIEMNRHFPEVHKYVAFSHKAKGDRAAAIVTMTRAVLYEAPWDEKNIKANKALLKEVQRG</sequence>
<dbReference type="InterPro" id="IPR011990">
    <property type="entry name" value="TPR-like_helical_dom_sf"/>
</dbReference>
<dbReference type="SUPFAM" id="SSF144232">
    <property type="entry name" value="HIT/MYND zinc finger-like"/>
    <property type="match status" value="1"/>
</dbReference>
<dbReference type="SUPFAM" id="SSF48452">
    <property type="entry name" value="TPR-like"/>
    <property type="match status" value="1"/>
</dbReference>
<dbReference type="Gene3D" id="6.10.140.2220">
    <property type="match status" value="1"/>
</dbReference>
<name>A0A7S4RTV6_9STRA</name>
<protein>
    <recommendedName>
        <fullName evidence="5">MYND-type domain-containing protein</fullName>
    </recommendedName>
</protein>
<organism evidence="6">
    <name type="scientific">Ditylum brightwellii</name>
    <dbReference type="NCBI Taxonomy" id="49249"/>
    <lineage>
        <taxon>Eukaryota</taxon>
        <taxon>Sar</taxon>
        <taxon>Stramenopiles</taxon>
        <taxon>Ochrophyta</taxon>
        <taxon>Bacillariophyta</taxon>
        <taxon>Mediophyceae</taxon>
        <taxon>Lithodesmiophycidae</taxon>
        <taxon>Lithodesmiales</taxon>
        <taxon>Lithodesmiaceae</taxon>
        <taxon>Ditylum</taxon>
    </lineage>
</organism>